<protein>
    <submittedName>
        <fullName evidence="5">VRR-NUC domain-containing protein</fullName>
    </submittedName>
</protein>
<dbReference type="Pfam" id="PF08774">
    <property type="entry name" value="VRR_NUC"/>
    <property type="match status" value="1"/>
</dbReference>
<dbReference type="Proteomes" id="UP001198571">
    <property type="component" value="Unassembled WGS sequence"/>
</dbReference>
<evidence type="ECO:0000259" key="4">
    <source>
        <dbReference type="SMART" id="SM00990"/>
    </source>
</evidence>
<sequence length="139" mass="15646">MPVNLRKSRAKPRDIEGPIHRSILDYLRLALPDALIHHSPNAIGLSGYKLSRQIAENRENGTVKGFPDLIVLPWANIGPMLFEVKAPGNYPDKDQRELHERLTTLGYRVAVVRSPEDVAAKLDEWGIWQQPGARKVVLP</sequence>
<reference evidence="5 6" key="1">
    <citation type="submission" date="2020-07" db="EMBL/GenBank/DDBJ databases">
        <title>Pseudogemmobacter sp. nov., isolated from poultry manure in Taiwan.</title>
        <authorList>
            <person name="Lin S.-Y."/>
            <person name="Tang Y.-S."/>
            <person name="Young C.-C."/>
        </authorList>
    </citation>
    <scope>NUCLEOTIDE SEQUENCE [LARGE SCALE GENOMIC DNA]</scope>
    <source>
        <strain evidence="5 6">CC-YST710</strain>
    </source>
</reference>
<dbReference type="InterPro" id="IPR014883">
    <property type="entry name" value="VRR_NUC"/>
</dbReference>
<keyword evidence="3" id="KW-0378">Hydrolase</keyword>
<keyword evidence="6" id="KW-1185">Reference proteome</keyword>
<evidence type="ECO:0000313" key="6">
    <source>
        <dbReference type="Proteomes" id="UP001198571"/>
    </source>
</evidence>
<evidence type="ECO:0000256" key="1">
    <source>
        <dbReference type="ARBA" id="ARBA00001946"/>
    </source>
</evidence>
<dbReference type="RefSeq" id="WP_226937255.1">
    <property type="nucleotide sequence ID" value="NZ_JACDXX010000020.1"/>
</dbReference>
<dbReference type="EMBL" id="JACDXX010000020">
    <property type="protein sequence ID" value="MCB5411804.1"/>
    <property type="molecule type" value="Genomic_DNA"/>
</dbReference>
<accession>A0ABS8CQX2</accession>
<comment type="cofactor">
    <cofactor evidence="1">
        <name>Mg(2+)</name>
        <dbReference type="ChEBI" id="CHEBI:18420"/>
    </cofactor>
</comment>
<feature type="domain" description="VRR-NUC" evidence="4">
    <location>
        <begin position="10"/>
        <end position="116"/>
    </location>
</feature>
<dbReference type="InterPro" id="IPR011856">
    <property type="entry name" value="tRNA_endonuc-like_dom_sf"/>
</dbReference>
<evidence type="ECO:0000256" key="2">
    <source>
        <dbReference type="ARBA" id="ARBA00022722"/>
    </source>
</evidence>
<evidence type="ECO:0000256" key="3">
    <source>
        <dbReference type="ARBA" id="ARBA00022801"/>
    </source>
</evidence>
<evidence type="ECO:0000313" key="5">
    <source>
        <dbReference type="EMBL" id="MCB5411804.1"/>
    </source>
</evidence>
<gene>
    <name evidence="5" type="ORF">H0485_17560</name>
</gene>
<name>A0ABS8CQX2_9RHOB</name>
<keyword evidence="2" id="KW-0540">Nuclease</keyword>
<dbReference type="Gene3D" id="3.40.1350.10">
    <property type="match status" value="1"/>
</dbReference>
<dbReference type="SMART" id="SM00990">
    <property type="entry name" value="VRR_NUC"/>
    <property type="match status" value="1"/>
</dbReference>
<organism evidence="5 6">
    <name type="scientific">Pseudogemmobacter faecipullorum</name>
    <dbReference type="NCBI Taxonomy" id="2755041"/>
    <lineage>
        <taxon>Bacteria</taxon>
        <taxon>Pseudomonadati</taxon>
        <taxon>Pseudomonadota</taxon>
        <taxon>Alphaproteobacteria</taxon>
        <taxon>Rhodobacterales</taxon>
        <taxon>Paracoccaceae</taxon>
        <taxon>Pseudogemmobacter</taxon>
    </lineage>
</organism>
<proteinExistence type="predicted"/>
<comment type="caution">
    <text evidence="5">The sequence shown here is derived from an EMBL/GenBank/DDBJ whole genome shotgun (WGS) entry which is preliminary data.</text>
</comment>